<feature type="transmembrane region" description="Helical" evidence="1">
    <location>
        <begin position="97"/>
        <end position="117"/>
    </location>
</feature>
<dbReference type="AlphaFoldDB" id="A0A1U7IZR0"/>
<dbReference type="STRING" id="549789.NIES30_22360"/>
<dbReference type="Pfam" id="PF09991">
    <property type="entry name" value="DUF2232"/>
    <property type="match status" value="1"/>
</dbReference>
<proteinExistence type="predicted"/>
<dbReference type="Proteomes" id="UP000185557">
    <property type="component" value="Unassembled WGS sequence"/>
</dbReference>
<protein>
    <recommendedName>
        <fullName evidence="4">DUF2232 domain-containing protein</fullName>
    </recommendedName>
</protein>
<dbReference type="PANTHER" id="PTHR37185">
    <property type="entry name" value="MEMBRANE PROTEIN"/>
    <property type="match status" value="1"/>
</dbReference>
<reference evidence="2 3" key="1">
    <citation type="submission" date="2016-11" db="EMBL/GenBank/DDBJ databases">
        <title>Draft Genome Sequences of Nine Cyanobacterial Strains from Diverse Habitats.</title>
        <authorList>
            <person name="Zhu T."/>
            <person name="Hou S."/>
            <person name="Lu X."/>
            <person name="Hess W.R."/>
        </authorList>
    </citation>
    <scope>NUCLEOTIDE SEQUENCE [LARGE SCALE GENOMIC DNA]</scope>
    <source>
        <strain evidence="2 3">NIES-30</strain>
    </source>
</reference>
<accession>A0A1U7IZR0</accession>
<dbReference type="OrthoDB" id="508722at2"/>
<keyword evidence="1" id="KW-0472">Membrane</keyword>
<feature type="transmembrane region" description="Helical" evidence="1">
    <location>
        <begin position="54"/>
        <end position="76"/>
    </location>
</feature>
<dbReference type="InterPro" id="IPR018710">
    <property type="entry name" value="DUF2232"/>
</dbReference>
<evidence type="ECO:0008006" key="4">
    <source>
        <dbReference type="Google" id="ProtNLM"/>
    </source>
</evidence>
<dbReference type="RefSeq" id="WP_073610668.1">
    <property type="nucleotide sequence ID" value="NZ_MRCG01000022.1"/>
</dbReference>
<dbReference type="PANTHER" id="PTHR37185:SF3">
    <property type="entry name" value="MEMBRANE PROTEIN"/>
    <property type="match status" value="1"/>
</dbReference>
<name>A0A1U7IZR0_9CYAN</name>
<evidence type="ECO:0000313" key="2">
    <source>
        <dbReference type="EMBL" id="OKH44562.1"/>
    </source>
</evidence>
<feature type="transmembrane region" description="Helical" evidence="1">
    <location>
        <begin position="216"/>
        <end position="241"/>
    </location>
</feature>
<organism evidence="2 3">
    <name type="scientific">Phormidium tenue NIES-30</name>
    <dbReference type="NCBI Taxonomy" id="549789"/>
    <lineage>
        <taxon>Bacteria</taxon>
        <taxon>Bacillati</taxon>
        <taxon>Cyanobacteriota</taxon>
        <taxon>Cyanophyceae</taxon>
        <taxon>Oscillatoriophycideae</taxon>
        <taxon>Oscillatoriales</taxon>
        <taxon>Oscillatoriaceae</taxon>
        <taxon>Phormidium</taxon>
    </lineage>
</organism>
<evidence type="ECO:0000313" key="3">
    <source>
        <dbReference type="Proteomes" id="UP000185557"/>
    </source>
</evidence>
<keyword evidence="1" id="KW-0812">Transmembrane</keyword>
<evidence type="ECO:0000256" key="1">
    <source>
        <dbReference type="SAM" id="Phobius"/>
    </source>
</evidence>
<comment type="caution">
    <text evidence="2">The sequence shown here is derived from an EMBL/GenBank/DDBJ whole genome shotgun (WGS) entry which is preliminary data.</text>
</comment>
<keyword evidence="1" id="KW-1133">Transmembrane helix</keyword>
<dbReference type="EMBL" id="MRCG01000022">
    <property type="protein sequence ID" value="OKH44562.1"/>
    <property type="molecule type" value="Genomic_DNA"/>
</dbReference>
<keyword evidence="3" id="KW-1185">Reference proteome</keyword>
<feature type="transmembrane region" description="Helical" evidence="1">
    <location>
        <begin position="123"/>
        <end position="141"/>
    </location>
</feature>
<sequence>MSHSPDPAPGAKFVPQVDDAASDFDGLDTYLEYRTAEIEADAPDLSHRLKSGPLAMVETAFLASTAALIWLVNTYFPPGPILRILFPLPMALVYLRWGPRAAWMSALVSGLLLSVLMGPPRSLLFLIPYALLGVQLGFFWVRRTNWYVSIAMGSLLGTIGFFFRLWLSSVLVGEDLWVYLTTQVTQMLNWGLERLVGLGVLDVGVLGQANVEAVQILALVSVLASNVVYLFTVHLAAWLLLGRLGAKIPEPPGWVQDLLKE</sequence>
<gene>
    <name evidence="2" type="ORF">NIES30_22360</name>
</gene>
<feature type="transmembrane region" description="Helical" evidence="1">
    <location>
        <begin position="146"/>
        <end position="167"/>
    </location>
</feature>